<keyword evidence="1" id="KW-0472">Membrane</keyword>
<dbReference type="InterPro" id="IPR007690">
    <property type="entry name" value="T2SS_GspM"/>
</dbReference>
<evidence type="ECO:0000256" key="1">
    <source>
        <dbReference type="SAM" id="Phobius"/>
    </source>
</evidence>
<evidence type="ECO:0000313" key="3">
    <source>
        <dbReference type="Proteomes" id="UP000057158"/>
    </source>
</evidence>
<keyword evidence="1" id="KW-0812">Transmembrane</keyword>
<accession>A0A0M4D7C2</accession>
<dbReference type="KEGG" id="des:DSOUD_0566"/>
<keyword evidence="3" id="KW-1185">Reference proteome</keyword>
<dbReference type="EMBL" id="CP010802">
    <property type="protein sequence ID" value="ALC15355.1"/>
    <property type="molecule type" value="Genomic_DNA"/>
</dbReference>
<name>A0A0M4D7C2_9BACT</name>
<organism evidence="2 3">
    <name type="scientific">Desulfuromonas soudanensis</name>
    <dbReference type="NCBI Taxonomy" id="1603606"/>
    <lineage>
        <taxon>Bacteria</taxon>
        <taxon>Pseudomonadati</taxon>
        <taxon>Thermodesulfobacteriota</taxon>
        <taxon>Desulfuromonadia</taxon>
        <taxon>Desulfuromonadales</taxon>
        <taxon>Desulfuromonadaceae</taxon>
        <taxon>Desulfuromonas</taxon>
    </lineage>
</organism>
<dbReference type="PATRIC" id="fig|1603606.3.peg.616"/>
<dbReference type="GO" id="GO:0015627">
    <property type="term" value="C:type II protein secretion system complex"/>
    <property type="evidence" value="ECO:0007669"/>
    <property type="project" value="InterPro"/>
</dbReference>
<feature type="transmembrane region" description="Helical" evidence="1">
    <location>
        <begin position="12"/>
        <end position="33"/>
    </location>
</feature>
<dbReference type="STRING" id="1603606.DSOUD_0566"/>
<dbReference type="AlphaFoldDB" id="A0A0M4D7C2"/>
<dbReference type="RefSeq" id="WP_053549568.1">
    <property type="nucleotide sequence ID" value="NZ_CP010802.1"/>
</dbReference>
<dbReference type="Proteomes" id="UP000057158">
    <property type="component" value="Chromosome"/>
</dbReference>
<dbReference type="Pfam" id="PF04612">
    <property type="entry name" value="T2SSM"/>
    <property type="match status" value="1"/>
</dbReference>
<keyword evidence="1" id="KW-1133">Transmembrane helix</keyword>
<proteinExistence type="predicted"/>
<protein>
    <submittedName>
        <fullName evidence="2">Type II secretion system protein GspM</fullName>
    </submittedName>
</protein>
<sequence>MISNLSPRDRNALIIGLAAVLIAVFYLGIVSPYQSAIARLDSQIASRQRQLQEVQVLRQRYLSLQGALTQAERRGGSNRTFSLFSFVENLTGQIASRENLVYMRPQPVAVKDEFKEESVEIKLEKIALDQLVRILYQIDTADAFLQVKNLRLKVRFDNKAQFDAVLTISAYERNA</sequence>
<evidence type="ECO:0000313" key="2">
    <source>
        <dbReference type="EMBL" id="ALC15355.1"/>
    </source>
</evidence>
<dbReference type="GO" id="GO:0015628">
    <property type="term" value="P:protein secretion by the type II secretion system"/>
    <property type="evidence" value="ECO:0007669"/>
    <property type="project" value="InterPro"/>
</dbReference>
<gene>
    <name evidence="2" type="primary">gspM</name>
    <name evidence="2" type="ORF">DSOUD_0566</name>
</gene>
<reference evidence="2 3" key="1">
    <citation type="submission" date="2015-07" db="EMBL/GenBank/DDBJ databases">
        <title>Isolation and Genomic Characterization of a Novel Halophilic Metal-Reducing Deltaproteobacterium from the Deep Subsurface.</title>
        <authorList>
            <person name="Badalamenti J.P."/>
            <person name="Summers Z.M."/>
            <person name="Gralnick J.A."/>
            <person name="Bond D.R."/>
        </authorList>
    </citation>
    <scope>NUCLEOTIDE SEQUENCE [LARGE SCALE GENOMIC DNA]</scope>
    <source>
        <strain evidence="2 3">WTL</strain>
    </source>
</reference>
<dbReference type="OrthoDB" id="5395123at2"/>